<organism evidence="1">
    <name type="scientific">marine metagenome</name>
    <dbReference type="NCBI Taxonomy" id="408172"/>
    <lineage>
        <taxon>unclassified sequences</taxon>
        <taxon>metagenomes</taxon>
        <taxon>ecological metagenomes</taxon>
    </lineage>
</organism>
<protein>
    <submittedName>
        <fullName evidence="1">Uncharacterized protein</fullName>
    </submittedName>
</protein>
<proteinExistence type="predicted"/>
<gene>
    <name evidence="1" type="ORF">METZ01_LOCUS281164</name>
</gene>
<accession>A0A382KV16</accession>
<dbReference type="AlphaFoldDB" id="A0A382KV16"/>
<sequence length="35" mass="4153">MVFEKLYFVCDYQYLSILLRPERKINGGKKTAEKA</sequence>
<dbReference type="EMBL" id="UINC01083016">
    <property type="protein sequence ID" value="SVC28310.1"/>
    <property type="molecule type" value="Genomic_DNA"/>
</dbReference>
<evidence type="ECO:0000313" key="1">
    <source>
        <dbReference type="EMBL" id="SVC28310.1"/>
    </source>
</evidence>
<name>A0A382KV16_9ZZZZ</name>
<reference evidence="1" key="1">
    <citation type="submission" date="2018-05" db="EMBL/GenBank/DDBJ databases">
        <authorList>
            <person name="Lanie J.A."/>
            <person name="Ng W.-L."/>
            <person name="Kazmierczak K.M."/>
            <person name="Andrzejewski T.M."/>
            <person name="Davidsen T.M."/>
            <person name="Wayne K.J."/>
            <person name="Tettelin H."/>
            <person name="Glass J.I."/>
            <person name="Rusch D."/>
            <person name="Podicherti R."/>
            <person name="Tsui H.-C.T."/>
            <person name="Winkler M.E."/>
        </authorList>
    </citation>
    <scope>NUCLEOTIDE SEQUENCE</scope>
</reference>